<dbReference type="Proteomes" id="UP000194137">
    <property type="component" value="Chromosome"/>
</dbReference>
<accession>A0A1W6ZL49</accession>
<keyword evidence="2" id="KW-1185">Reference proteome</keyword>
<dbReference type="EMBL" id="CP021112">
    <property type="protein sequence ID" value="ARP97985.1"/>
    <property type="molecule type" value="Genomic_DNA"/>
</dbReference>
<dbReference type="KEGG" id="psin:CAK95_02005"/>
<gene>
    <name evidence="1" type="ORF">CAK95_02005</name>
</gene>
<reference evidence="1 2" key="1">
    <citation type="submission" date="2017-05" db="EMBL/GenBank/DDBJ databases">
        <title>Full genome sequence of Pseudorhodoplanes sinuspersici.</title>
        <authorList>
            <person name="Dastgheib S.M.M."/>
            <person name="Shavandi M."/>
            <person name="Tirandaz H."/>
        </authorList>
    </citation>
    <scope>NUCLEOTIDE SEQUENCE [LARGE SCALE GENOMIC DNA]</scope>
    <source>
        <strain evidence="1 2">RIPI110</strain>
    </source>
</reference>
<dbReference type="RefSeq" id="WP_086086302.1">
    <property type="nucleotide sequence ID" value="NZ_CP021112.1"/>
</dbReference>
<proteinExistence type="predicted"/>
<protein>
    <submittedName>
        <fullName evidence="1">Uncharacterized protein</fullName>
    </submittedName>
</protein>
<organism evidence="1 2">
    <name type="scientific">Pseudorhodoplanes sinuspersici</name>
    <dbReference type="NCBI Taxonomy" id="1235591"/>
    <lineage>
        <taxon>Bacteria</taxon>
        <taxon>Pseudomonadati</taxon>
        <taxon>Pseudomonadota</taxon>
        <taxon>Alphaproteobacteria</taxon>
        <taxon>Hyphomicrobiales</taxon>
        <taxon>Pseudorhodoplanes</taxon>
    </lineage>
</organism>
<evidence type="ECO:0000313" key="1">
    <source>
        <dbReference type="EMBL" id="ARP97985.1"/>
    </source>
</evidence>
<sequence length="101" mass="10836">MRKWFIALVAALTIAGSMVAVTSEADARNRGGAVAAGVLGGLAAGAIIGAAAAPYYYAPPPPPPPVYYAPAPVYYGPACRWVKQRYWDGYYWQVRRVQVCN</sequence>
<evidence type="ECO:0000313" key="2">
    <source>
        <dbReference type="Proteomes" id="UP000194137"/>
    </source>
</evidence>
<dbReference type="AlphaFoldDB" id="A0A1W6ZL49"/>
<name>A0A1W6ZL49_9HYPH</name>